<evidence type="ECO:0000256" key="11">
    <source>
        <dbReference type="RuleBase" id="RU363112"/>
    </source>
</evidence>
<comment type="caution">
    <text evidence="12">The sequence shown here is derived from an EMBL/GenBank/DDBJ whole genome shotgun (WGS) entry which is preliminary data.</text>
</comment>
<evidence type="ECO:0000256" key="10">
    <source>
        <dbReference type="ARBA" id="ARBA00023136"/>
    </source>
</evidence>
<dbReference type="GO" id="GO:0006506">
    <property type="term" value="P:GPI anchor biosynthetic process"/>
    <property type="evidence" value="ECO:0007669"/>
    <property type="project" value="UniProtKB-KW"/>
</dbReference>
<sequence>MHIQVMTRFIFSSTPLVYWYAAREIHKCIDIDAYTDFRSLFSSIARLIKGYPSRRGVTSSTLGSRCILVYFLAYTLAGIVLFPNFLPWT</sequence>
<keyword evidence="5 11" id="KW-0328">Glycosyltransferase</keyword>
<dbReference type="GO" id="GO:0031501">
    <property type="term" value="C:mannosyltransferase complex"/>
    <property type="evidence" value="ECO:0007669"/>
    <property type="project" value="TreeGrafter"/>
</dbReference>
<evidence type="ECO:0000256" key="4">
    <source>
        <dbReference type="ARBA" id="ARBA00022502"/>
    </source>
</evidence>
<comment type="function">
    <text evidence="11">Mannosyltransferase involved in glycosylphosphatidylinositol-anchor biosynthesis.</text>
</comment>
<feature type="transmembrane region" description="Helical" evidence="11">
    <location>
        <begin position="67"/>
        <end position="86"/>
    </location>
</feature>
<evidence type="ECO:0000313" key="12">
    <source>
        <dbReference type="EMBL" id="KAI6645731.1"/>
    </source>
</evidence>
<dbReference type="GO" id="GO:0005789">
    <property type="term" value="C:endoplasmic reticulum membrane"/>
    <property type="evidence" value="ECO:0007669"/>
    <property type="project" value="UniProtKB-SubCell"/>
</dbReference>
<dbReference type="AlphaFoldDB" id="A0AAV7J9H5"/>
<keyword evidence="13" id="KW-1185">Reference proteome</keyword>
<keyword evidence="9 11" id="KW-1133">Transmembrane helix</keyword>
<evidence type="ECO:0000256" key="2">
    <source>
        <dbReference type="ARBA" id="ARBA00004687"/>
    </source>
</evidence>
<dbReference type="EC" id="2.4.1.-" evidence="11"/>
<dbReference type="GO" id="GO:0000009">
    <property type="term" value="F:alpha-1,6-mannosyltransferase activity"/>
    <property type="evidence" value="ECO:0007669"/>
    <property type="project" value="InterPro"/>
</dbReference>
<proteinExistence type="inferred from homology"/>
<dbReference type="EMBL" id="JAKMXF010000365">
    <property type="protein sequence ID" value="KAI6645731.1"/>
    <property type="molecule type" value="Genomic_DNA"/>
</dbReference>
<evidence type="ECO:0000256" key="9">
    <source>
        <dbReference type="ARBA" id="ARBA00022989"/>
    </source>
</evidence>
<dbReference type="InterPro" id="IPR007315">
    <property type="entry name" value="PIG-V/Gpi18"/>
</dbReference>
<keyword evidence="7 11" id="KW-0812">Transmembrane</keyword>
<comment type="similarity">
    <text evidence="3 11">Belongs to the PIGV family.</text>
</comment>
<comment type="subcellular location">
    <subcellularLocation>
        <location evidence="1 11">Endoplasmic reticulum membrane</location>
        <topology evidence="1 11">Multi-pass membrane protein</topology>
    </subcellularLocation>
</comment>
<keyword evidence="4 11" id="KW-0337">GPI-anchor biosynthesis</keyword>
<evidence type="ECO:0000256" key="6">
    <source>
        <dbReference type="ARBA" id="ARBA00022679"/>
    </source>
</evidence>
<dbReference type="PANTHER" id="PTHR12468:SF2">
    <property type="entry name" value="GPI MANNOSYLTRANSFERASE 2"/>
    <property type="match status" value="1"/>
</dbReference>
<evidence type="ECO:0000256" key="3">
    <source>
        <dbReference type="ARBA" id="ARBA00008698"/>
    </source>
</evidence>
<dbReference type="PANTHER" id="PTHR12468">
    <property type="entry name" value="GPI MANNOSYLTRANSFERASE 2"/>
    <property type="match status" value="1"/>
</dbReference>
<dbReference type="GO" id="GO:0004376">
    <property type="term" value="F:GPI mannosyltransferase activity"/>
    <property type="evidence" value="ECO:0007669"/>
    <property type="project" value="InterPro"/>
</dbReference>
<dbReference type="Pfam" id="PF04188">
    <property type="entry name" value="Mannosyl_trans2"/>
    <property type="match status" value="1"/>
</dbReference>
<organism evidence="12 13">
    <name type="scientific">Oopsacas minuta</name>
    <dbReference type="NCBI Taxonomy" id="111878"/>
    <lineage>
        <taxon>Eukaryota</taxon>
        <taxon>Metazoa</taxon>
        <taxon>Porifera</taxon>
        <taxon>Hexactinellida</taxon>
        <taxon>Hexasterophora</taxon>
        <taxon>Lyssacinosida</taxon>
        <taxon>Leucopsacidae</taxon>
        <taxon>Oopsacas</taxon>
    </lineage>
</organism>
<comment type="caution">
    <text evidence="11">Lacks conserved residue(s) required for the propagation of feature annotation.</text>
</comment>
<dbReference type="Proteomes" id="UP001165289">
    <property type="component" value="Unassembled WGS sequence"/>
</dbReference>
<reference evidence="12 13" key="1">
    <citation type="journal article" date="2023" name="BMC Biol.">
        <title>The compact genome of the sponge Oopsacas minuta (Hexactinellida) is lacking key metazoan core genes.</title>
        <authorList>
            <person name="Santini S."/>
            <person name="Schenkelaars Q."/>
            <person name="Jourda C."/>
            <person name="Duchesne M."/>
            <person name="Belahbib H."/>
            <person name="Rocher C."/>
            <person name="Selva M."/>
            <person name="Riesgo A."/>
            <person name="Vervoort M."/>
            <person name="Leys S.P."/>
            <person name="Kodjabachian L."/>
            <person name="Le Bivic A."/>
            <person name="Borchiellini C."/>
            <person name="Claverie J.M."/>
            <person name="Renard E."/>
        </authorList>
    </citation>
    <scope>NUCLEOTIDE SEQUENCE [LARGE SCALE GENOMIC DNA]</scope>
    <source>
        <strain evidence="12">SPO-2</strain>
    </source>
</reference>
<evidence type="ECO:0000256" key="7">
    <source>
        <dbReference type="ARBA" id="ARBA00022692"/>
    </source>
</evidence>
<comment type="pathway">
    <text evidence="2 11">Glycolipid biosynthesis; glycosylphosphatidylinositol-anchor biosynthesis.</text>
</comment>
<evidence type="ECO:0000256" key="5">
    <source>
        <dbReference type="ARBA" id="ARBA00022676"/>
    </source>
</evidence>
<evidence type="ECO:0000256" key="1">
    <source>
        <dbReference type="ARBA" id="ARBA00004477"/>
    </source>
</evidence>
<protein>
    <recommendedName>
        <fullName evidence="11">GPI mannosyltransferase 2</fullName>
        <ecNumber evidence="11">2.4.1.-</ecNumber>
    </recommendedName>
</protein>
<gene>
    <name evidence="12" type="ORF">LOD99_12994</name>
</gene>
<keyword evidence="8 11" id="KW-0256">Endoplasmic reticulum</keyword>
<evidence type="ECO:0000313" key="13">
    <source>
        <dbReference type="Proteomes" id="UP001165289"/>
    </source>
</evidence>
<keyword evidence="6 11" id="KW-0808">Transferase</keyword>
<accession>A0AAV7J9H5</accession>
<evidence type="ECO:0000256" key="8">
    <source>
        <dbReference type="ARBA" id="ARBA00022824"/>
    </source>
</evidence>
<keyword evidence="10 11" id="KW-0472">Membrane</keyword>
<name>A0AAV7J9H5_9METZ</name>